<dbReference type="EMBL" id="FXLY01000002">
    <property type="protein sequence ID" value="SMN17865.1"/>
    <property type="molecule type" value="Genomic_DNA"/>
</dbReference>
<dbReference type="InterPro" id="IPR044288">
    <property type="entry name" value="ZNF598/HEL2"/>
</dbReference>
<dbReference type="InterPro" id="IPR013087">
    <property type="entry name" value="Znf_C2H2_type"/>
</dbReference>
<dbReference type="PANTHER" id="PTHR22938:SF0">
    <property type="entry name" value="E3 UBIQUITIN-PROTEIN LIGASE ZNF598"/>
    <property type="match status" value="1"/>
</dbReference>
<evidence type="ECO:0000256" key="2">
    <source>
        <dbReference type="ARBA" id="ARBA00004496"/>
    </source>
</evidence>
<dbReference type="Pfam" id="PF23230">
    <property type="entry name" value="zf-C2H2_13"/>
    <property type="match status" value="1"/>
</dbReference>
<feature type="compositionally biased region" description="Polar residues" evidence="13">
    <location>
        <begin position="18"/>
        <end position="28"/>
    </location>
</feature>
<evidence type="ECO:0000256" key="8">
    <source>
        <dbReference type="ARBA" id="ARBA00022723"/>
    </source>
</evidence>
<comment type="pathway">
    <text evidence="3">Protein modification; protein ubiquitination.</text>
</comment>
<evidence type="ECO:0000313" key="15">
    <source>
        <dbReference type="EMBL" id="SMN17865.1"/>
    </source>
</evidence>
<dbReference type="GO" id="GO:0008270">
    <property type="term" value="F:zinc ion binding"/>
    <property type="evidence" value="ECO:0007669"/>
    <property type="project" value="UniProtKB-KW"/>
</dbReference>
<dbReference type="EC" id="2.3.2.27" evidence="4"/>
<dbReference type="GO" id="GO:0072344">
    <property type="term" value="P:rescue of stalled ribosome"/>
    <property type="evidence" value="ECO:0007669"/>
    <property type="project" value="InterPro"/>
</dbReference>
<dbReference type="Pfam" id="PF23202">
    <property type="entry name" value="PAH_ZNF598"/>
    <property type="match status" value="1"/>
</dbReference>
<dbReference type="InterPro" id="IPR041888">
    <property type="entry name" value="RING-HC_ZNF598/HEL2"/>
</dbReference>
<dbReference type="Pfam" id="PF25447">
    <property type="entry name" value="RING_ZNF598"/>
    <property type="match status" value="1"/>
</dbReference>
<comment type="catalytic activity">
    <reaction evidence="1">
        <text>S-ubiquitinyl-[E2 ubiquitin-conjugating enzyme]-L-cysteine + [acceptor protein]-L-lysine = [E2 ubiquitin-conjugating enzyme]-L-cysteine + N(6)-ubiquitinyl-[acceptor protein]-L-lysine.</text>
        <dbReference type="EC" id="2.3.2.27"/>
    </reaction>
</comment>
<feature type="compositionally biased region" description="Low complexity" evidence="13">
    <location>
        <begin position="569"/>
        <end position="589"/>
    </location>
</feature>
<sequence>MSEQTKSSGSKGKRNFRRTQGPQTGNRKNNQTNGHGHGHGQNKRENEDEDDDDNYCLICAEKLNYVSLTPCNHKTCNKCGFKQLALFEKKNCMICRTELTEVIFTTNDITKNYKHTYSEVFNNYKKTFVQDSMYPFINFTNDDIRKETIDLLKFYCEICGDHKEDFGSFQKLHEHLRSEHNKALCMICATHKNAFPSELTIFTPNQLRNHQSKGESDQGFKGHPMCAFCSGRRFYSDDELYLHMREKHEKCHICDKIDHNNPQYFKDYDQLFEHFKHYHYICTVPSCLEMKFVVFKDELELQAHILQEHGSIIKGKPKFFQSELSTFISAPSRVIREDGGNNDVSSLASLGSSASSSTGRLNSNRNRRTDDSDLIATPEMSQHRMEERAKYYLDNSEEGYERFLKYNQEYDKGRLTALNLLESYRNLFTTQQSDIYLLIRNLSETYPRNSNKYRELNNIYSANEQRMERQNTNSNLPSLTDDRSFSVPVVSGKWGNAGAVSSKSVIKNLPSLPTSNHVDPFANPYNIRTSKPVRKSTTNIAATYGGNVGSGYNNRTSLSSNSVNFTQSFADSQRSDSSSSKSYANNNNNKSKDKLSQLNLPSLPTPKPRVVIPPVHRTIIPNPKSWGKNDPQPNSRSQSNLDDPNTLDLSGLTVKPARGGKGKKKGNQKQLLFHIGV</sequence>
<proteinExistence type="inferred from homology"/>
<evidence type="ECO:0000256" key="1">
    <source>
        <dbReference type="ARBA" id="ARBA00000900"/>
    </source>
</evidence>
<dbReference type="Proteomes" id="UP000196158">
    <property type="component" value="Unassembled WGS sequence"/>
</dbReference>
<dbReference type="GO" id="GO:0043022">
    <property type="term" value="F:ribosome binding"/>
    <property type="evidence" value="ECO:0007669"/>
    <property type="project" value="TreeGrafter"/>
</dbReference>
<evidence type="ECO:0000256" key="11">
    <source>
        <dbReference type="ARBA" id="ARBA00035113"/>
    </source>
</evidence>
<feature type="compositionally biased region" description="Polar residues" evidence="13">
    <location>
        <begin position="631"/>
        <end position="643"/>
    </location>
</feature>
<evidence type="ECO:0000256" key="4">
    <source>
        <dbReference type="ARBA" id="ARBA00012483"/>
    </source>
</evidence>
<dbReference type="OrthoDB" id="3838338at2759"/>
<feature type="compositionally biased region" description="Basic residues" evidence="13">
    <location>
        <begin position="658"/>
        <end position="667"/>
    </location>
</feature>
<dbReference type="PANTHER" id="PTHR22938">
    <property type="entry name" value="ZINC FINGER PROTEIN 598"/>
    <property type="match status" value="1"/>
</dbReference>
<keyword evidence="16" id="KW-1185">Reference proteome</keyword>
<keyword evidence="5" id="KW-0963">Cytoplasm</keyword>
<evidence type="ECO:0000256" key="5">
    <source>
        <dbReference type="ARBA" id="ARBA00022490"/>
    </source>
</evidence>
<dbReference type="CDD" id="cd16615">
    <property type="entry name" value="RING-HC_ZNF598"/>
    <property type="match status" value="1"/>
</dbReference>
<comment type="similarity">
    <text evidence="11">Belongs to the ZNF598/HEL2 family.</text>
</comment>
<evidence type="ECO:0000259" key="14">
    <source>
        <dbReference type="PROSITE" id="PS50089"/>
    </source>
</evidence>
<dbReference type="GO" id="GO:0005737">
    <property type="term" value="C:cytoplasm"/>
    <property type="evidence" value="ECO:0007669"/>
    <property type="project" value="UniProtKB-SubCell"/>
</dbReference>
<dbReference type="Gene3D" id="3.30.40.10">
    <property type="entry name" value="Zinc/RING finger domain, C3HC4 (zinc finger)"/>
    <property type="match status" value="1"/>
</dbReference>
<comment type="subcellular location">
    <subcellularLocation>
        <location evidence="2">Cytoplasm</location>
    </subcellularLocation>
</comment>
<dbReference type="AlphaFoldDB" id="A0A1X7QWN9"/>
<feature type="region of interest" description="Disordered" evidence="13">
    <location>
        <begin position="569"/>
        <end position="670"/>
    </location>
</feature>
<evidence type="ECO:0000256" key="9">
    <source>
        <dbReference type="ARBA" id="ARBA00022771"/>
    </source>
</evidence>
<protein>
    <recommendedName>
        <fullName evidence="4">RING-type E3 ubiquitin transferase</fullName>
        <ecNumber evidence="4">2.3.2.27</ecNumber>
    </recommendedName>
</protein>
<feature type="region of interest" description="Disordered" evidence="13">
    <location>
        <begin position="1"/>
        <end position="49"/>
    </location>
</feature>
<evidence type="ECO:0000256" key="7">
    <source>
        <dbReference type="ARBA" id="ARBA00022679"/>
    </source>
</evidence>
<feature type="domain" description="RING-type" evidence="14">
    <location>
        <begin position="56"/>
        <end position="96"/>
    </location>
</feature>
<dbReference type="PROSITE" id="PS50089">
    <property type="entry name" value="ZF_RING_2"/>
    <property type="match status" value="1"/>
</dbReference>
<dbReference type="SUPFAM" id="SSF57850">
    <property type="entry name" value="RING/U-box"/>
    <property type="match status" value="1"/>
</dbReference>
<dbReference type="InterPro" id="IPR001841">
    <property type="entry name" value="Znf_RING"/>
</dbReference>
<keyword evidence="9 12" id="KW-0863">Zinc-finger</keyword>
<evidence type="ECO:0000256" key="6">
    <source>
        <dbReference type="ARBA" id="ARBA00022553"/>
    </source>
</evidence>
<name>A0A1X7QWN9_9SACH</name>
<accession>A0A1X7QWN9</accession>
<dbReference type="SMART" id="SM00184">
    <property type="entry name" value="RING"/>
    <property type="match status" value="1"/>
</dbReference>
<dbReference type="InterPro" id="IPR056437">
    <property type="entry name" value="Znf-C2H2_ZNF598/HEL2"/>
</dbReference>
<evidence type="ECO:0000256" key="13">
    <source>
        <dbReference type="SAM" id="MobiDB-lite"/>
    </source>
</evidence>
<evidence type="ECO:0000256" key="12">
    <source>
        <dbReference type="PROSITE-ProRule" id="PRU00175"/>
    </source>
</evidence>
<evidence type="ECO:0000256" key="3">
    <source>
        <dbReference type="ARBA" id="ARBA00004906"/>
    </source>
</evidence>
<dbReference type="GO" id="GO:0016567">
    <property type="term" value="P:protein ubiquitination"/>
    <property type="evidence" value="ECO:0007669"/>
    <property type="project" value="TreeGrafter"/>
</dbReference>
<evidence type="ECO:0000256" key="10">
    <source>
        <dbReference type="ARBA" id="ARBA00022833"/>
    </source>
</evidence>
<feature type="region of interest" description="Disordered" evidence="13">
    <location>
        <begin position="346"/>
        <end position="381"/>
    </location>
</feature>
<dbReference type="GO" id="GO:0061630">
    <property type="term" value="F:ubiquitin protein ligase activity"/>
    <property type="evidence" value="ECO:0007669"/>
    <property type="project" value="UniProtKB-EC"/>
</dbReference>
<dbReference type="STRING" id="1789683.A0A1X7QWN9"/>
<feature type="compositionally biased region" description="Polar residues" evidence="13">
    <location>
        <begin position="1"/>
        <end position="10"/>
    </location>
</feature>
<feature type="compositionally biased region" description="Low complexity" evidence="13">
    <location>
        <begin position="346"/>
        <end position="357"/>
    </location>
</feature>
<keyword evidence="8" id="KW-0479">Metal-binding</keyword>
<dbReference type="SMART" id="SM00355">
    <property type="entry name" value="ZnF_C2H2"/>
    <property type="match status" value="4"/>
</dbReference>
<organism evidence="15 16">
    <name type="scientific">Maudiozyma saulgeensis</name>
    <dbReference type="NCBI Taxonomy" id="1789683"/>
    <lineage>
        <taxon>Eukaryota</taxon>
        <taxon>Fungi</taxon>
        <taxon>Dikarya</taxon>
        <taxon>Ascomycota</taxon>
        <taxon>Saccharomycotina</taxon>
        <taxon>Saccharomycetes</taxon>
        <taxon>Saccharomycetales</taxon>
        <taxon>Saccharomycetaceae</taxon>
        <taxon>Maudiozyma</taxon>
    </lineage>
</organism>
<gene>
    <name evidence="15" type="ORF">KASA_0Q02354G</name>
</gene>
<dbReference type="InterPro" id="IPR013083">
    <property type="entry name" value="Znf_RING/FYVE/PHD"/>
</dbReference>
<dbReference type="InterPro" id="IPR057634">
    <property type="entry name" value="PAH_ZNF598/HEL2"/>
</dbReference>
<keyword evidence="10" id="KW-0862">Zinc</keyword>
<keyword evidence="7" id="KW-0808">Transferase</keyword>
<evidence type="ECO:0000313" key="16">
    <source>
        <dbReference type="Proteomes" id="UP000196158"/>
    </source>
</evidence>
<reference evidence="15 16" key="1">
    <citation type="submission" date="2017-04" db="EMBL/GenBank/DDBJ databases">
        <authorList>
            <person name="Afonso C.L."/>
            <person name="Miller P.J."/>
            <person name="Scott M.A."/>
            <person name="Spackman E."/>
            <person name="Goraichik I."/>
            <person name="Dimitrov K.M."/>
            <person name="Suarez D.L."/>
            <person name="Swayne D.E."/>
        </authorList>
    </citation>
    <scope>NUCLEOTIDE SEQUENCE [LARGE SCALE GENOMIC DNA]</scope>
</reference>
<keyword evidence="6" id="KW-0597">Phosphoprotein</keyword>